<keyword evidence="7" id="KW-1185">Reference proteome</keyword>
<feature type="DNA-binding region" description="H-T-H motif" evidence="4">
    <location>
        <begin position="32"/>
        <end position="51"/>
    </location>
</feature>
<dbReference type="EMBL" id="BAAANN010000024">
    <property type="protein sequence ID" value="GAA1973229.1"/>
    <property type="molecule type" value="Genomic_DNA"/>
</dbReference>
<keyword evidence="3" id="KW-0804">Transcription</keyword>
<gene>
    <name evidence="6" type="ORF">GCM10009754_55000</name>
</gene>
<comment type="caution">
    <text evidence="6">The sequence shown here is derived from an EMBL/GenBank/DDBJ whole genome shotgun (WGS) entry which is preliminary data.</text>
</comment>
<evidence type="ECO:0000256" key="2">
    <source>
        <dbReference type="ARBA" id="ARBA00023125"/>
    </source>
</evidence>
<keyword evidence="2 4" id="KW-0238">DNA-binding</keyword>
<dbReference type="RefSeq" id="WP_344424914.1">
    <property type="nucleotide sequence ID" value="NZ_BAAANN010000024.1"/>
</dbReference>
<dbReference type="InterPro" id="IPR001647">
    <property type="entry name" value="HTH_TetR"/>
</dbReference>
<evidence type="ECO:0000256" key="3">
    <source>
        <dbReference type="ARBA" id="ARBA00023163"/>
    </source>
</evidence>
<dbReference type="Gene3D" id="1.10.357.10">
    <property type="entry name" value="Tetracycline Repressor, domain 2"/>
    <property type="match status" value="1"/>
</dbReference>
<dbReference type="PANTHER" id="PTHR30055">
    <property type="entry name" value="HTH-TYPE TRANSCRIPTIONAL REGULATOR RUTR"/>
    <property type="match status" value="1"/>
</dbReference>
<evidence type="ECO:0000313" key="6">
    <source>
        <dbReference type="EMBL" id="GAA1973229.1"/>
    </source>
</evidence>
<evidence type="ECO:0000259" key="5">
    <source>
        <dbReference type="PROSITE" id="PS50977"/>
    </source>
</evidence>
<dbReference type="PANTHER" id="PTHR30055:SF234">
    <property type="entry name" value="HTH-TYPE TRANSCRIPTIONAL REGULATOR BETI"/>
    <property type="match status" value="1"/>
</dbReference>
<dbReference type="Proteomes" id="UP001501116">
    <property type="component" value="Unassembled WGS sequence"/>
</dbReference>
<dbReference type="PROSITE" id="PS50977">
    <property type="entry name" value="HTH_TETR_2"/>
    <property type="match status" value="1"/>
</dbReference>
<dbReference type="InterPro" id="IPR050109">
    <property type="entry name" value="HTH-type_TetR-like_transc_reg"/>
</dbReference>
<name>A0ABN2RQZ2_9PSEU</name>
<reference evidence="6 7" key="1">
    <citation type="journal article" date="2019" name="Int. J. Syst. Evol. Microbiol.">
        <title>The Global Catalogue of Microorganisms (GCM) 10K type strain sequencing project: providing services to taxonomists for standard genome sequencing and annotation.</title>
        <authorList>
            <consortium name="The Broad Institute Genomics Platform"/>
            <consortium name="The Broad Institute Genome Sequencing Center for Infectious Disease"/>
            <person name="Wu L."/>
            <person name="Ma J."/>
        </authorList>
    </citation>
    <scope>NUCLEOTIDE SEQUENCE [LARGE SCALE GENOMIC DNA]</scope>
    <source>
        <strain evidence="6 7">JCM 14545</strain>
    </source>
</reference>
<dbReference type="InterPro" id="IPR009057">
    <property type="entry name" value="Homeodomain-like_sf"/>
</dbReference>
<dbReference type="Pfam" id="PF00440">
    <property type="entry name" value="TetR_N"/>
    <property type="match status" value="1"/>
</dbReference>
<keyword evidence="1" id="KW-0805">Transcription regulation</keyword>
<evidence type="ECO:0000256" key="1">
    <source>
        <dbReference type="ARBA" id="ARBA00023015"/>
    </source>
</evidence>
<accession>A0ABN2RQZ2</accession>
<evidence type="ECO:0000256" key="4">
    <source>
        <dbReference type="PROSITE-ProRule" id="PRU00335"/>
    </source>
</evidence>
<dbReference type="SUPFAM" id="SSF46689">
    <property type="entry name" value="Homeodomain-like"/>
    <property type="match status" value="1"/>
</dbReference>
<feature type="domain" description="HTH tetR-type" evidence="5">
    <location>
        <begin position="9"/>
        <end position="69"/>
    </location>
</feature>
<proteinExistence type="predicted"/>
<evidence type="ECO:0000313" key="7">
    <source>
        <dbReference type="Proteomes" id="UP001501116"/>
    </source>
</evidence>
<sequence length="184" mass="19753">MGKVRLTAAERSDQLVSAAISAFSASGYAATTTDDIARLANVSQPYVIRLFGTKRRLFVAGIERAASRIEQTFRDAGTDLDSLGAAYDRLLAERELLAMLLQGYAASSDPEIGAVVRDRFGRIYLLIRELTGAEAEDVQRFLATGMLLTVLGALQVAGPGAVPAEPWMTELIGSIPGFVDDRQS</sequence>
<organism evidence="6 7">
    <name type="scientific">Amycolatopsis minnesotensis</name>
    <dbReference type="NCBI Taxonomy" id="337894"/>
    <lineage>
        <taxon>Bacteria</taxon>
        <taxon>Bacillati</taxon>
        <taxon>Actinomycetota</taxon>
        <taxon>Actinomycetes</taxon>
        <taxon>Pseudonocardiales</taxon>
        <taxon>Pseudonocardiaceae</taxon>
        <taxon>Amycolatopsis</taxon>
    </lineage>
</organism>
<protein>
    <submittedName>
        <fullName evidence="6">TetR/AcrR family transcriptional regulator</fullName>
    </submittedName>
</protein>